<protein>
    <submittedName>
        <fullName evidence="1">Uncharacterized protein</fullName>
    </submittedName>
</protein>
<name>A0A1J7I8F7_9PEZI</name>
<keyword evidence="2" id="KW-1185">Reference proteome</keyword>
<evidence type="ECO:0000313" key="1">
    <source>
        <dbReference type="EMBL" id="OIW23733.1"/>
    </source>
</evidence>
<accession>A0A1J7I8F7</accession>
<sequence length="109" mass="12193">MPNERIMRGKLHASENGAVIPVADGDDNMESDTTYEMDLMRDKYTDAIRLVGPRQRVAKKTPDSMDVVKRAVASAKKDPSIDAGLLDLTSMSFAMRESVYHRLDYGIED</sequence>
<dbReference type="Proteomes" id="UP000182658">
    <property type="component" value="Unassembled WGS sequence"/>
</dbReference>
<proteinExistence type="predicted"/>
<evidence type="ECO:0000313" key="2">
    <source>
        <dbReference type="Proteomes" id="UP000182658"/>
    </source>
</evidence>
<dbReference type="OrthoDB" id="5402642at2759"/>
<gene>
    <name evidence="1" type="ORF">CONLIGDRAFT_686645</name>
</gene>
<dbReference type="AlphaFoldDB" id="A0A1J7I8F7"/>
<dbReference type="EMBL" id="KV875106">
    <property type="protein sequence ID" value="OIW23733.1"/>
    <property type="molecule type" value="Genomic_DNA"/>
</dbReference>
<reference evidence="1 2" key="1">
    <citation type="submission" date="2016-10" db="EMBL/GenBank/DDBJ databases">
        <title>Draft genome sequence of Coniochaeta ligniaria NRRL30616, a lignocellulolytic fungus for bioabatement of inhibitors in plant biomass hydrolysates.</title>
        <authorList>
            <consortium name="DOE Joint Genome Institute"/>
            <person name="Jimenez D.J."/>
            <person name="Hector R.E."/>
            <person name="Riley R."/>
            <person name="Sun H."/>
            <person name="Grigoriev I.V."/>
            <person name="Van Elsas J.D."/>
            <person name="Nichols N.N."/>
        </authorList>
    </citation>
    <scope>NUCLEOTIDE SEQUENCE [LARGE SCALE GENOMIC DNA]</scope>
    <source>
        <strain evidence="1 2">NRRL 30616</strain>
    </source>
</reference>
<dbReference type="InParanoid" id="A0A1J7I8F7"/>
<organism evidence="1 2">
    <name type="scientific">Coniochaeta ligniaria NRRL 30616</name>
    <dbReference type="NCBI Taxonomy" id="1408157"/>
    <lineage>
        <taxon>Eukaryota</taxon>
        <taxon>Fungi</taxon>
        <taxon>Dikarya</taxon>
        <taxon>Ascomycota</taxon>
        <taxon>Pezizomycotina</taxon>
        <taxon>Sordariomycetes</taxon>
        <taxon>Sordariomycetidae</taxon>
        <taxon>Coniochaetales</taxon>
        <taxon>Coniochaetaceae</taxon>
        <taxon>Coniochaeta</taxon>
    </lineage>
</organism>